<dbReference type="EMBL" id="CAJNOR010001442">
    <property type="protein sequence ID" value="CAF1143886.1"/>
    <property type="molecule type" value="Genomic_DNA"/>
</dbReference>
<reference evidence="1" key="1">
    <citation type="submission" date="2021-02" db="EMBL/GenBank/DDBJ databases">
        <authorList>
            <person name="Nowell W R."/>
        </authorList>
    </citation>
    <scope>NUCLEOTIDE SEQUENCE</scope>
</reference>
<organism evidence="1 2">
    <name type="scientific">Adineta ricciae</name>
    <name type="common">Rotifer</name>
    <dbReference type="NCBI Taxonomy" id="249248"/>
    <lineage>
        <taxon>Eukaryota</taxon>
        <taxon>Metazoa</taxon>
        <taxon>Spiralia</taxon>
        <taxon>Gnathifera</taxon>
        <taxon>Rotifera</taxon>
        <taxon>Eurotatoria</taxon>
        <taxon>Bdelloidea</taxon>
        <taxon>Adinetida</taxon>
        <taxon>Adinetidae</taxon>
        <taxon>Adineta</taxon>
    </lineage>
</organism>
<proteinExistence type="predicted"/>
<keyword evidence="2" id="KW-1185">Reference proteome</keyword>
<dbReference type="Proteomes" id="UP000663828">
    <property type="component" value="Unassembled WGS sequence"/>
</dbReference>
<evidence type="ECO:0000313" key="1">
    <source>
        <dbReference type="EMBL" id="CAF1143886.1"/>
    </source>
</evidence>
<dbReference type="AlphaFoldDB" id="A0A814S6E4"/>
<protein>
    <submittedName>
        <fullName evidence="1">Uncharacterized protein</fullName>
    </submittedName>
</protein>
<accession>A0A814S6E4</accession>
<evidence type="ECO:0000313" key="2">
    <source>
        <dbReference type="Proteomes" id="UP000663828"/>
    </source>
</evidence>
<sequence length="188" mass="21559">MQSYSRTSRQYKTTELGLSNGTRGVFHQLVYEECLQQTQLYENNFLEHTKFVLQPKYALVEFPSCKLDYALSKLDQKIIPICLSEQTFQFDVKELLTESTSKAAKLTKRISTRKSQGQTLGKVITDLVVPPGPAEIASTYVPLSRVKRLEDLLILRPFKCETLQAQLNELNRLDTVAKETLKHYNVIK</sequence>
<gene>
    <name evidence="1" type="ORF">XAT740_LOCUS20573</name>
</gene>
<name>A0A814S6E4_ADIRI</name>
<comment type="caution">
    <text evidence="1">The sequence shown here is derived from an EMBL/GenBank/DDBJ whole genome shotgun (WGS) entry which is preliminary data.</text>
</comment>